<proteinExistence type="predicted"/>
<reference evidence="1 2" key="1">
    <citation type="submission" date="2024-09" db="EMBL/GenBank/DDBJ databases">
        <authorList>
            <person name="Sun Q."/>
            <person name="Mori K."/>
        </authorList>
    </citation>
    <scope>NUCLEOTIDE SEQUENCE [LARGE SCALE GENOMIC DNA]</scope>
    <source>
        <strain evidence="1 2">CECT 9424</strain>
    </source>
</reference>
<comment type="caution">
    <text evidence="1">The sequence shown here is derived from an EMBL/GenBank/DDBJ whole genome shotgun (WGS) entry which is preliminary data.</text>
</comment>
<keyword evidence="2" id="KW-1185">Reference proteome</keyword>
<dbReference type="Pfam" id="PF05013">
    <property type="entry name" value="FGase"/>
    <property type="match status" value="1"/>
</dbReference>
<gene>
    <name evidence="1" type="ORF">ACFFU4_17765</name>
</gene>
<organism evidence="1 2">
    <name type="scientific">Roseovarius ramblicola</name>
    <dbReference type="NCBI Taxonomy" id="2022336"/>
    <lineage>
        <taxon>Bacteria</taxon>
        <taxon>Pseudomonadati</taxon>
        <taxon>Pseudomonadota</taxon>
        <taxon>Alphaproteobacteria</taxon>
        <taxon>Rhodobacterales</taxon>
        <taxon>Roseobacteraceae</taxon>
        <taxon>Roseovarius</taxon>
    </lineage>
</organism>
<dbReference type="InterPro" id="IPR011227">
    <property type="entry name" value="UCP029730"/>
</dbReference>
<dbReference type="Gene3D" id="3.40.630.40">
    <property type="entry name" value="Zn-dependent exopeptidases"/>
    <property type="match status" value="1"/>
</dbReference>
<dbReference type="EMBL" id="JBHMEC010000035">
    <property type="protein sequence ID" value="MFB9151605.1"/>
    <property type="molecule type" value="Genomic_DNA"/>
</dbReference>
<dbReference type="RefSeq" id="WP_377071240.1">
    <property type="nucleotide sequence ID" value="NZ_JBHMEC010000035.1"/>
</dbReference>
<dbReference type="Proteomes" id="UP001589670">
    <property type="component" value="Unassembled WGS sequence"/>
</dbReference>
<dbReference type="PIRSF" id="PIRSF029730">
    <property type="entry name" value="UCP029730"/>
    <property type="match status" value="1"/>
</dbReference>
<dbReference type="SUPFAM" id="SSF53187">
    <property type="entry name" value="Zn-dependent exopeptidases"/>
    <property type="match status" value="1"/>
</dbReference>
<name>A0ABV5I4I3_9RHOB</name>
<evidence type="ECO:0000313" key="1">
    <source>
        <dbReference type="EMBL" id="MFB9151605.1"/>
    </source>
</evidence>
<accession>A0ABV5I4I3</accession>
<dbReference type="InterPro" id="IPR007709">
    <property type="entry name" value="N-FG_amidohydro"/>
</dbReference>
<evidence type="ECO:0000313" key="2">
    <source>
        <dbReference type="Proteomes" id="UP001589670"/>
    </source>
</evidence>
<protein>
    <submittedName>
        <fullName evidence="1">N-formylglutamate amidohydrolase</fullName>
    </submittedName>
</protein>
<sequence length="258" mass="27602">MAGNDDDAFEILSAGGTGPAVIVCEHASNHIPAEYHGLGLSEDARQSHAAWDPGAEAVARRVAMALDAPMISGRISRLVHDCNRPPGAPGAMPERTEFIEVPGNVGLDATERAARVRQVYDPFTRALTNLLDRRRKAGHRFALVTIHSFTPTWLGRPRDVEIGILHDDDSRLADAILARGADISERRIERNAPYGPADGVTHTLRLHGVAGGLPNVMIELRNDLIATPADQDGAARELLDLLCPALAGPGRVKAHGDA</sequence>